<dbReference type="EMBL" id="LT966316">
    <property type="protein sequence ID" value="SOU93256.1"/>
    <property type="molecule type" value="Genomic_DNA"/>
</dbReference>
<reference evidence="1" key="1">
    <citation type="submission" date="2017-12" db="EMBL/GenBank/DDBJ databases">
        <authorList>
            <consortium name="SysMetEx"/>
        </authorList>
    </citation>
    <scope>NUCLEOTIDE SEQUENCE</scope>
    <source>
        <strain evidence="1">Pb_238</strain>
    </source>
</reference>
<dbReference type="AlphaFoldDB" id="A0A2I2MJ30"/>
<organism evidence="1">
    <name type="scientific">Leptospirillum ferriphilum</name>
    <dbReference type="NCBI Taxonomy" id="178606"/>
    <lineage>
        <taxon>Bacteria</taxon>
        <taxon>Pseudomonadati</taxon>
        <taxon>Nitrospirota</taxon>
        <taxon>Nitrospiria</taxon>
        <taxon>Nitrospirales</taxon>
        <taxon>Nitrospiraceae</taxon>
        <taxon>Leptospirillum</taxon>
    </lineage>
</organism>
<sequence length="183" mass="21031">MQRIKKSADFAVSAFGQRNPVPGVCLGQTFLFQFQRLDRTSIQADFSGTKPVEMLRCDDSLDLHKIGPGNFVAWMENPLGQVPVVRQEENSLRLDIQSADMDQGIDPWEKVLESRFSIRIMQRRHDPFRFVEKKKEGFRLDGNVFSVDGDPVCFRMNLCSGDRYDDAVDFHQPSPDHFFRISA</sequence>
<evidence type="ECO:0000313" key="1">
    <source>
        <dbReference type="EMBL" id="SOU93256.1"/>
    </source>
</evidence>
<accession>A0A2I2MJ30</accession>
<gene>
    <name evidence="1" type="ORF">LFTS_01904</name>
</gene>
<name>A0A2I2MJ30_9BACT</name>
<protein>
    <submittedName>
        <fullName evidence="1">Uncharacterized protein</fullName>
    </submittedName>
</protein>
<proteinExistence type="predicted"/>